<dbReference type="EMBL" id="JBHFGU010000002">
    <property type="protein sequence ID" value="MFB2619900.1"/>
    <property type="molecule type" value="Genomic_DNA"/>
</dbReference>
<reference evidence="1 2" key="1">
    <citation type="submission" date="2024-09" db="EMBL/GenBank/DDBJ databases">
        <authorList>
            <person name="Zhang Y."/>
        </authorList>
    </citation>
    <scope>NUCLEOTIDE SEQUENCE [LARGE SCALE GENOMIC DNA]</scope>
    <source>
        <strain evidence="1 2">ZJ318</strain>
    </source>
</reference>
<sequence length="177" mass="20091">MARIQPQETAPVLLNKTDLCKSLGISTQAFDKWDVPVHSKKGRECLYTMADVVANRVANERKKHLSKPDEDDPEKPDLDYERWRLTKAQADGQEIKNEKERKEVVEVGFCVFVLNRIAAQIAPVLDQIHLQVKRKNPELPERTIQAIKAEVIKSQNTASKLAEGIEDLLDEYIGSTD</sequence>
<evidence type="ECO:0000313" key="1">
    <source>
        <dbReference type="EMBL" id="MFB2619900.1"/>
    </source>
</evidence>
<comment type="caution">
    <text evidence="1">The sequence shown here is derived from an EMBL/GenBank/DDBJ whole genome shotgun (WGS) entry which is preliminary data.</text>
</comment>
<dbReference type="Pfam" id="PF07471">
    <property type="entry name" value="Phage_Nu1"/>
    <property type="match status" value="1"/>
</dbReference>
<organism evidence="1 2">
    <name type="scientific">Shewanella mangrovisoli</name>
    <dbReference type="NCBI Taxonomy" id="2864211"/>
    <lineage>
        <taxon>Bacteria</taxon>
        <taxon>Pseudomonadati</taxon>
        <taxon>Pseudomonadota</taxon>
        <taxon>Gammaproteobacteria</taxon>
        <taxon>Alteromonadales</taxon>
        <taxon>Shewanellaceae</taxon>
        <taxon>Shewanella</taxon>
    </lineage>
</organism>
<dbReference type="Proteomes" id="UP001576708">
    <property type="component" value="Unassembled WGS sequence"/>
</dbReference>
<dbReference type="InterPro" id="IPR010906">
    <property type="entry name" value="Phage_lambda_Nu1_terminase-ssu"/>
</dbReference>
<keyword evidence="2" id="KW-1185">Reference proteome</keyword>
<dbReference type="RefSeq" id="WP_342201391.1">
    <property type="nucleotide sequence ID" value="NZ_JBCATE010000002.1"/>
</dbReference>
<evidence type="ECO:0000313" key="2">
    <source>
        <dbReference type="Proteomes" id="UP001576708"/>
    </source>
</evidence>
<name>A0ABV4VHX0_9GAMM</name>
<protein>
    <submittedName>
        <fullName evidence="1">Terminase small subunit</fullName>
    </submittedName>
</protein>
<accession>A0ABV4VHX0</accession>
<proteinExistence type="predicted"/>
<gene>
    <name evidence="1" type="ORF">ACE02W_08815</name>
</gene>